<dbReference type="SUPFAM" id="SSF52777">
    <property type="entry name" value="CoA-dependent acyltransferases"/>
    <property type="match status" value="1"/>
</dbReference>
<dbReference type="EMBL" id="VRLW01000001">
    <property type="protein sequence ID" value="KAA1259003.1"/>
    <property type="molecule type" value="Genomic_DNA"/>
</dbReference>
<accession>A0A5B1CHK1</accession>
<dbReference type="InterPro" id="IPR023213">
    <property type="entry name" value="CAT-like_dom_sf"/>
</dbReference>
<name>A0A5B1CHK1_9BACT</name>
<proteinExistence type="predicted"/>
<reference evidence="1 2" key="1">
    <citation type="submission" date="2019-08" db="EMBL/GenBank/DDBJ databases">
        <title>Deep-cultivation of Planctomycetes and their phenomic and genomic characterization uncovers novel biology.</title>
        <authorList>
            <person name="Wiegand S."/>
            <person name="Jogler M."/>
            <person name="Boedeker C."/>
            <person name="Pinto D."/>
            <person name="Vollmers J."/>
            <person name="Rivas-Marin E."/>
            <person name="Kohn T."/>
            <person name="Peeters S.H."/>
            <person name="Heuer A."/>
            <person name="Rast P."/>
            <person name="Oberbeckmann S."/>
            <person name="Bunk B."/>
            <person name="Jeske O."/>
            <person name="Meyerdierks A."/>
            <person name="Storesund J.E."/>
            <person name="Kallscheuer N."/>
            <person name="Luecker S."/>
            <person name="Lage O.M."/>
            <person name="Pohl T."/>
            <person name="Merkel B.J."/>
            <person name="Hornburger P."/>
            <person name="Mueller R.-W."/>
            <person name="Bruemmer F."/>
            <person name="Labrenz M."/>
            <person name="Spormann A.M."/>
            <person name="Op Den Camp H."/>
            <person name="Overmann J."/>
            <person name="Amann R."/>
            <person name="Jetten M.S.M."/>
            <person name="Mascher T."/>
            <person name="Medema M.H."/>
            <person name="Devos D.P."/>
            <person name="Kaster A.-K."/>
            <person name="Ovreas L."/>
            <person name="Rohde M."/>
            <person name="Galperin M.Y."/>
            <person name="Jogler C."/>
        </authorList>
    </citation>
    <scope>NUCLEOTIDE SEQUENCE [LARGE SCALE GENOMIC DNA]</scope>
    <source>
        <strain evidence="1 2">LF1</strain>
    </source>
</reference>
<evidence type="ECO:0000313" key="1">
    <source>
        <dbReference type="EMBL" id="KAA1259003.1"/>
    </source>
</evidence>
<organism evidence="1 2">
    <name type="scientific">Rubripirellula obstinata</name>
    <dbReference type="NCBI Taxonomy" id="406547"/>
    <lineage>
        <taxon>Bacteria</taxon>
        <taxon>Pseudomonadati</taxon>
        <taxon>Planctomycetota</taxon>
        <taxon>Planctomycetia</taxon>
        <taxon>Pirellulales</taxon>
        <taxon>Pirellulaceae</taxon>
        <taxon>Rubripirellula</taxon>
    </lineage>
</organism>
<sequence length="462" mass="51496">MPNLSESIQTTAVERYLARSDHDDGMVFDVSISLEGQIDLKRLTEAWQDSIIKSPQMYFCLRGRGKNQTWKSVPFSTDLFEVKPNDDTSLNVRRGISARLSLIPTSDSTNPEVTAIKLRSFRLKFSFHHAACDGVGAARVIYQTMQRYHDRNPRAPRKAEAQAVSQDSTKAVKTVALPELRNFWATVRGRNVRLDRHATKRFRLGGTQPSTADATLAFLELGGERSDQIRETLRRRNMAVNDFGVAVVLQALAAITDPGRGRYLSIMNPVQTRAWNQRHCTRNHIGFAFIRRRHDQLSSISETLSSVSDQMKYVRSSGIAGELSQGIEIAERIPGGLPVIDRLGWFVPTASVTCLSSLKFGKRTGLQTELRPEKCTEPCDTIQQPSSQSFQRAQSYRVGDATVKGVRILGPLQSRGQLSITMWDTGSGLTLSFRGPAKRKLGAIDSVIAQEIEQVVDTFLSE</sequence>
<dbReference type="Proteomes" id="UP000322699">
    <property type="component" value="Unassembled WGS sequence"/>
</dbReference>
<dbReference type="Gene3D" id="3.30.559.10">
    <property type="entry name" value="Chloramphenicol acetyltransferase-like domain"/>
    <property type="match status" value="1"/>
</dbReference>
<dbReference type="RefSeq" id="WP_068260260.1">
    <property type="nucleotide sequence ID" value="NZ_LWSK01000015.1"/>
</dbReference>
<gene>
    <name evidence="1" type="ORF">LF1_15280</name>
</gene>
<protein>
    <submittedName>
        <fullName evidence="1">Condensation domain protein</fullName>
    </submittedName>
</protein>
<keyword evidence="2" id="KW-1185">Reference proteome</keyword>
<dbReference type="AlphaFoldDB" id="A0A5B1CHK1"/>
<evidence type="ECO:0000313" key="2">
    <source>
        <dbReference type="Proteomes" id="UP000322699"/>
    </source>
</evidence>
<comment type="caution">
    <text evidence="1">The sequence shown here is derived from an EMBL/GenBank/DDBJ whole genome shotgun (WGS) entry which is preliminary data.</text>
</comment>
<dbReference type="OrthoDB" id="277032at2"/>